<evidence type="ECO:0000256" key="4">
    <source>
        <dbReference type="ARBA" id="ARBA00022475"/>
    </source>
</evidence>
<name>A0A5E8BGC8_9ASCO</name>
<feature type="compositionally biased region" description="Basic residues" evidence="10">
    <location>
        <begin position="63"/>
        <end position="74"/>
    </location>
</feature>
<dbReference type="FunFam" id="3.40.50.300:FF:000251">
    <property type="entry name" value="ABC transporter B family member 19"/>
    <property type="match status" value="1"/>
</dbReference>
<feature type="domain" description="ABC transmembrane type-1" evidence="13">
    <location>
        <begin position="796"/>
        <end position="1085"/>
    </location>
</feature>
<keyword evidence="4" id="KW-1003">Cell membrane</keyword>
<keyword evidence="3" id="KW-0813">Transport</keyword>
<dbReference type="SUPFAM" id="SSF90123">
    <property type="entry name" value="ABC transporter transmembrane region"/>
    <property type="match status" value="2"/>
</dbReference>
<dbReference type="RefSeq" id="XP_031852422.1">
    <property type="nucleotide sequence ID" value="XM_031996531.1"/>
</dbReference>
<evidence type="ECO:0000259" key="12">
    <source>
        <dbReference type="PROSITE" id="PS50893"/>
    </source>
</evidence>
<evidence type="ECO:0000259" key="13">
    <source>
        <dbReference type="PROSITE" id="PS50929"/>
    </source>
</evidence>
<dbReference type="GO" id="GO:0090374">
    <property type="term" value="P:oligopeptide export from mitochondrion"/>
    <property type="evidence" value="ECO:0007669"/>
    <property type="project" value="TreeGrafter"/>
</dbReference>
<evidence type="ECO:0000313" key="15">
    <source>
        <dbReference type="Proteomes" id="UP000398389"/>
    </source>
</evidence>
<dbReference type="Pfam" id="PF00005">
    <property type="entry name" value="ABC_tran"/>
    <property type="match status" value="2"/>
</dbReference>
<dbReference type="GO" id="GO:0016887">
    <property type="term" value="F:ATP hydrolysis activity"/>
    <property type="evidence" value="ECO:0007669"/>
    <property type="project" value="InterPro"/>
</dbReference>
<feature type="transmembrane region" description="Helical" evidence="11">
    <location>
        <begin position="126"/>
        <end position="153"/>
    </location>
</feature>
<dbReference type="InterPro" id="IPR039421">
    <property type="entry name" value="Type_1_exporter"/>
</dbReference>
<evidence type="ECO:0000256" key="1">
    <source>
        <dbReference type="ARBA" id="ARBA00004141"/>
    </source>
</evidence>
<feature type="transmembrane region" description="Helical" evidence="11">
    <location>
        <begin position="279"/>
        <end position="300"/>
    </location>
</feature>
<dbReference type="FunFam" id="3.40.50.300:FF:000302">
    <property type="entry name" value="ATP-binding cassette subfamily B member 5"/>
    <property type="match status" value="1"/>
</dbReference>
<feature type="transmembrane region" description="Helical" evidence="11">
    <location>
        <begin position="840"/>
        <end position="861"/>
    </location>
</feature>
<feature type="region of interest" description="Disordered" evidence="10">
    <location>
        <begin position="706"/>
        <end position="744"/>
    </location>
</feature>
<dbReference type="InterPro" id="IPR027417">
    <property type="entry name" value="P-loop_NTPase"/>
</dbReference>
<keyword evidence="15" id="KW-1185">Reference proteome</keyword>
<feature type="transmembrane region" description="Helical" evidence="11">
    <location>
        <begin position="357"/>
        <end position="373"/>
    </location>
</feature>
<feature type="domain" description="ABC transporter" evidence="12">
    <location>
        <begin position="455"/>
        <end position="700"/>
    </location>
</feature>
<feature type="compositionally biased region" description="Basic and acidic residues" evidence="10">
    <location>
        <begin position="23"/>
        <end position="32"/>
    </location>
</feature>
<dbReference type="GO" id="GO:0015421">
    <property type="term" value="F:ABC-type oligopeptide transporter activity"/>
    <property type="evidence" value="ECO:0007669"/>
    <property type="project" value="TreeGrafter"/>
</dbReference>
<dbReference type="SUPFAM" id="SSF52540">
    <property type="entry name" value="P-loop containing nucleoside triphosphate hydrolases"/>
    <property type="match status" value="2"/>
</dbReference>
<feature type="compositionally biased region" description="Basic and acidic residues" evidence="10">
    <location>
        <begin position="75"/>
        <end position="86"/>
    </location>
</feature>
<feature type="domain" description="ABC transmembrane type-1" evidence="13">
    <location>
        <begin position="134"/>
        <end position="420"/>
    </location>
</feature>
<dbReference type="CDD" id="cd18578">
    <property type="entry name" value="ABC_6TM_Pgp_ABCB1_D2_like"/>
    <property type="match status" value="1"/>
</dbReference>
<dbReference type="PROSITE" id="PS50893">
    <property type="entry name" value="ABC_TRANSPORTER_2"/>
    <property type="match status" value="2"/>
</dbReference>
<dbReference type="PROSITE" id="PS00211">
    <property type="entry name" value="ABC_TRANSPORTER_1"/>
    <property type="match status" value="2"/>
</dbReference>
<feature type="transmembrane region" description="Helical" evidence="11">
    <location>
        <begin position="393"/>
        <end position="412"/>
    </location>
</feature>
<feature type="transmembrane region" description="Helical" evidence="11">
    <location>
        <begin position="1024"/>
        <end position="1045"/>
    </location>
</feature>
<sequence>MSPKLQQQAGPAPEEDSFIITDEQNHSPELNHGHPLSYQHEKDHKTHHSIHLVKSSHSEKLDKKQKKKEKKEKKEKKDDDSNDDIKSLNFEGRTEEEIEILKSQIIQLNQSFSYFTLYRYATRFDLFLIFSSNVSAIISGAALPLFTLVMGGITNDFTHFLTTNQGGDEFQKSVNHNTLFFLYLMIGILACSTFQTFISVERGEVLTARIREHYIKAILRQNIAYFDKIGPGEITNRITSDINVIQEGISEKVNLVFQGFSTFFSALIISFIRSWRLSLILLSTTFAIIFTMGACSFFLMKYTIRGLDAFSKASSVAEDILSSIRTTTAFGIQSRLTKGYTESVNESFLNGVKAGRAMMVMAGVLWAIAYWTYGLAFWQGSRFIANGSSSPGAMITVTISIMIGAMSIGNLAPAFQSIGKSVGAATKIFGTIDRVPVIDSSSEEGVKLDSIVGKIEFRDVCFAYPSRPNVTVLNGFNLLVNPGETVALVGASGSGKSTIIGILERFYSYLGGSVTLDGIELSTFNVKWLRRNISLVSQEPTLFSVSIFENICYGLLGTDYENSSDEEKLRLVEDACKQANAWDFIQTLPQKLDTNVGQQGFLLSGGQKQRIAIARAIVSQPKILLLDEATSALDTKSEGVVQEALDRVSTNRTTIVIAHRLSTIKDADKIVVLSSGTIIETGTHNELLEKRGAYYSLVKAQDIKQNDSHNHHHHPGSANHSIKSVDEKSVQSENGGKQDLSLSKTETVSSAQSISEKVVADLTEKGYFNTEVEKRTVLQLIKFLLKFTKGYNKIIIFGILGGTIAGVGYPIMAFLFGKILNSVMVTPDQYPQMRHNVNVYAGYCVLLGGIELIVTFILYGTMTYHTQVLVRGIRIKVFEHYLKMDIAFFDKDENSTGALTSTLSKDGQNVEGFGGVTLSQILNSLVILISGIIMSIVINWRLGLVCTACVPLLVGCGFLRVFILLRLEERAKKTYEESGQYACESVSAVRTVASLTKEDHVCQIYSQTVESQLSNSRSTMLRSAILFGLSDGLSPGIMGLGFWYGATLIRKGQSNPYMFFTAFIAVIFGAQSAGNIFSYSSSIGKAQQASQNIAEILDVQPKIDPTSTEGDVLENIVGDIEFKNVHFRYPSRLHVPVLRGLNITVKRGQYVALVGSSGCGKSTTVSLLERFYHPLAGQILLDGVDITTLNIKKYREHIGLVQQEPVLFSGTIRENILLGLDEEQAAIVPEEELYNAAKKANIHDFIMSLPQGYETDTGTKGTLLSGGQKQRIAIARAMIRNPKVLLLDEATSALDSESEKVVQTALDEAAKGRTTIAVAHRLSTIQNADIIYLIDKGCVAESGTHSELIELEGLYYQLVKMQDLEKTG</sequence>
<dbReference type="InterPro" id="IPR036640">
    <property type="entry name" value="ABC1_TM_sf"/>
</dbReference>
<dbReference type="InterPro" id="IPR003593">
    <property type="entry name" value="AAA+_ATPase"/>
</dbReference>
<dbReference type="Proteomes" id="UP000398389">
    <property type="component" value="Unassembled WGS sequence"/>
</dbReference>
<comment type="subcellular location">
    <subcellularLocation>
        <location evidence="1">Membrane</location>
        <topology evidence="1">Multi-pass membrane protein</topology>
    </subcellularLocation>
</comment>
<dbReference type="OrthoDB" id="6500128at2759"/>
<feature type="transmembrane region" description="Helical" evidence="11">
    <location>
        <begin position="913"/>
        <end position="936"/>
    </location>
</feature>
<keyword evidence="6" id="KW-0547">Nucleotide-binding</keyword>
<dbReference type="SMART" id="SM00382">
    <property type="entry name" value="AAA"/>
    <property type="match status" value="2"/>
</dbReference>
<evidence type="ECO:0000256" key="10">
    <source>
        <dbReference type="SAM" id="MobiDB-lite"/>
    </source>
</evidence>
<feature type="transmembrane region" description="Helical" evidence="11">
    <location>
        <begin position="255"/>
        <end position="273"/>
    </location>
</feature>
<dbReference type="GO" id="GO:0005743">
    <property type="term" value="C:mitochondrial inner membrane"/>
    <property type="evidence" value="ECO:0007669"/>
    <property type="project" value="TreeGrafter"/>
</dbReference>
<dbReference type="PROSITE" id="PS50929">
    <property type="entry name" value="ABC_TM1F"/>
    <property type="match status" value="2"/>
</dbReference>
<feature type="transmembrane region" description="Helical" evidence="11">
    <location>
        <begin position="794"/>
        <end position="820"/>
    </location>
</feature>
<evidence type="ECO:0000256" key="9">
    <source>
        <dbReference type="ARBA" id="ARBA00023136"/>
    </source>
</evidence>
<dbReference type="InterPro" id="IPR011527">
    <property type="entry name" value="ABC1_TM_dom"/>
</dbReference>
<dbReference type="Gene3D" id="3.40.50.300">
    <property type="entry name" value="P-loop containing nucleotide triphosphate hydrolases"/>
    <property type="match status" value="2"/>
</dbReference>
<organism evidence="14 15">
    <name type="scientific">Magnusiomyces paraingens</name>
    <dbReference type="NCBI Taxonomy" id="2606893"/>
    <lineage>
        <taxon>Eukaryota</taxon>
        <taxon>Fungi</taxon>
        <taxon>Dikarya</taxon>
        <taxon>Ascomycota</taxon>
        <taxon>Saccharomycotina</taxon>
        <taxon>Dipodascomycetes</taxon>
        <taxon>Dipodascales</taxon>
        <taxon>Dipodascaceae</taxon>
        <taxon>Magnusiomyces</taxon>
    </lineage>
</organism>
<accession>A0A5E8BGC8</accession>
<feature type="transmembrane region" description="Helical" evidence="11">
    <location>
        <begin position="942"/>
        <end position="965"/>
    </location>
</feature>
<dbReference type="EMBL" id="CABVLU010000002">
    <property type="protein sequence ID" value="VVT48503.1"/>
    <property type="molecule type" value="Genomic_DNA"/>
</dbReference>
<keyword evidence="9 11" id="KW-0472">Membrane</keyword>
<dbReference type="InterPro" id="IPR003439">
    <property type="entry name" value="ABC_transporter-like_ATP-bd"/>
</dbReference>
<dbReference type="InterPro" id="IPR017871">
    <property type="entry name" value="ABC_transporter-like_CS"/>
</dbReference>
<evidence type="ECO:0000256" key="8">
    <source>
        <dbReference type="ARBA" id="ARBA00022989"/>
    </source>
</evidence>
<evidence type="ECO:0000256" key="2">
    <source>
        <dbReference type="ARBA" id="ARBA00007577"/>
    </source>
</evidence>
<comment type="similarity">
    <text evidence="2">Belongs to the ABC transporter superfamily. ABCB family. Multidrug resistance exporter (TC 3.A.1.201) subfamily.</text>
</comment>
<feature type="transmembrane region" description="Helical" evidence="11">
    <location>
        <begin position="180"/>
        <end position="200"/>
    </location>
</feature>
<dbReference type="GO" id="GO:0005524">
    <property type="term" value="F:ATP binding"/>
    <property type="evidence" value="ECO:0007669"/>
    <property type="project" value="UniProtKB-KW"/>
</dbReference>
<dbReference type="GeneID" id="43580631"/>
<protein>
    <submittedName>
        <fullName evidence="14">Uncharacterized protein</fullName>
    </submittedName>
</protein>
<keyword evidence="7" id="KW-0067">ATP-binding</keyword>
<dbReference type="Pfam" id="PF00664">
    <property type="entry name" value="ABC_membrane"/>
    <property type="match status" value="2"/>
</dbReference>
<evidence type="ECO:0000256" key="5">
    <source>
        <dbReference type="ARBA" id="ARBA00022692"/>
    </source>
</evidence>
<dbReference type="Gene3D" id="1.20.1560.10">
    <property type="entry name" value="ABC transporter type 1, transmembrane domain"/>
    <property type="match status" value="1"/>
</dbReference>
<gene>
    <name evidence="14" type="ORF">SAPINGB_P001811</name>
</gene>
<feature type="domain" description="ABC transporter" evidence="12">
    <location>
        <begin position="1120"/>
        <end position="1361"/>
    </location>
</feature>
<dbReference type="PANTHER" id="PTHR43394">
    <property type="entry name" value="ATP-DEPENDENT PERMEASE MDL1, MITOCHONDRIAL"/>
    <property type="match status" value="1"/>
</dbReference>
<dbReference type="CDD" id="cd18577">
    <property type="entry name" value="ABC_6TM_Pgp_ABCB1_D1_like"/>
    <property type="match status" value="1"/>
</dbReference>
<evidence type="ECO:0000256" key="6">
    <source>
        <dbReference type="ARBA" id="ARBA00022741"/>
    </source>
</evidence>
<reference evidence="14 15" key="1">
    <citation type="submission" date="2019-09" db="EMBL/GenBank/DDBJ databases">
        <authorList>
            <person name="Brejova B."/>
        </authorList>
    </citation>
    <scope>NUCLEOTIDE SEQUENCE [LARGE SCALE GENOMIC DNA]</scope>
</reference>
<evidence type="ECO:0000256" key="3">
    <source>
        <dbReference type="ARBA" id="ARBA00022448"/>
    </source>
</evidence>
<feature type="transmembrane region" description="Helical" evidence="11">
    <location>
        <begin position="1057"/>
        <end position="1077"/>
    </location>
</feature>
<dbReference type="PANTHER" id="PTHR43394:SF27">
    <property type="entry name" value="ATP-DEPENDENT TRANSLOCASE ABCB1-LIKE"/>
    <property type="match status" value="1"/>
</dbReference>
<feature type="compositionally biased region" description="Polar residues" evidence="10">
    <location>
        <begin position="731"/>
        <end position="744"/>
    </location>
</feature>
<evidence type="ECO:0000256" key="7">
    <source>
        <dbReference type="ARBA" id="ARBA00022840"/>
    </source>
</evidence>
<keyword evidence="8 11" id="KW-1133">Transmembrane helix</keyword>
<proteinExistence type="inferred from homology"/>
<feature type="region of interest" description="Disordered" evidence="10">
    <location>
        <begin position="1"/>
        <end position="88"/>
    </location>
</feature>
<evidence type="ECO:0000313" key="14">
    <source>
        <dbReference type="EMBL" id="VVT48503.1"/>
    </source>
</evidence>
<keyword evidence="5 11" id="KW-0812">Transmembrane</keyword>
<evidence type="ECO:0000256" key="11">
    <source>
        <dbReference type="SAM" id="Phobius"/>
    </source>
</evidence>
<dbReference type="CDD" id="cd03249">
    <property type="entry name" value="ABC_MTABC3_MDL1_MDL2"/>
    <property type="match status" value="2"/>
</dbReference>